<name>A0ABV6PVB6_9BURK</name>
<dbReference type="CDD" id="cd02042">
    <property type="entry name" value="ParAB_family"/>
    <property type="match status" value="1"/>
</dbReference>
<dbReference type="InterPro" id="IPR002586">
    <property type="entry name" value="CobQ/CobB/MinD/ParA_Nub-bd_dom"/>
</dbReference>
<protein>
    <submittedName>
        <fullName evidence="2">AAA family ATPase</fullName>
    </submittedName>
</protein>
<proteinExistence type="predicted"/>
<keyword evidence="3" id="KW-1185">Reference proteome</keyword>
<organism evidence="2 3">
    <name type="scientific">Ottowia pentelensis</name>
    <dbReference type="NCBI Taxonomy" id="511108"/>
    <lineage>
        <taxon>Bacteria</taxon>
        <taxon>Pseudomonadati</taxon>
        <taxon>Pseudomonadota</taxon>
        <taxon>Betaproteobacteria</taxon>
        <taxon>Burkholderiales</taxon>
        <taxon>Comamonadaceae</taxon>
        <taxon>Ottowia</taxon>
    </lineage>
</organism>
<dbReference type="InterPro" id="IPR027417">
    <property type="entry name" value="P-loop_NTPase"/>
</dbReference>
<evidence type="ECO:0000259" key="1">
    <source>
        <dbReference type="Pfam" id="PF01656"/>
    </source>
</evidence>
<reference evidence="2 3" key="1">
    <citation type="submission" date="2024-09" db="EMBL/GenBank/DDBJ databases">
        <authorList>
            <person name="Sun Q."/>
            <person name="Mori K."/>
        </authorList>
    </citation>
    <scope>NUCLEOTIDE SEQUENCE [LARGE SCALE GENOMIC DNA]</scope>
    <source>
        <strain evidence="2 3">NCAIM B.02336</strain>
    </source>
</reference>
<comment type="caution">
    <text evidence="2">The sequence shown here is derived from an EMBL/GenBank/DDBJ whole genome shotgun (WGS) entry which is preliminary data.</text>
</comment>
<dbReference type="Gene3D" id="3.40.50.300">
    <property type="entry name" value="P-loop containing nucleotide triphosphate hydrolases"/>
    <property type="match status" value="1"/>
</dbReference>
<gene>
    <name evidence="2" type="ORF">ACFFGG_14570</name>
</gene>
<dbReference type="RefSeq" id="WP_377484033.1">
    <property type="nucleotide sequence ID" value="NZ_JBHLTN010000029.1"/>
</dbReference>
<accession>A0ABV6PVB6</accession>
<feature type="domain" description="CobQ/CobB/MinD/ParA nucleotide binding" evidence="1">
    <location>
        <begin position="4"/>
        <end position="180"/>
    </location>
</feature>
<evidence type="ECO:0000313" key="3">
    <source>
        <dbReference type="Proteomes" id="UP001589834"/>
    </source>
</evidence>
<dbReference type="PIRSF" id="PIRSF009320">
    <property type="entry name" value="Nuc_binding_HP_1000"/>
    <property type="match status" value="1"/>
</dbReference>
<dbReference type="PANTHER" id="PTHR13696:SF96">
    <property type="entry name" value="COBQ_COBB_MIND_PARA NUCLEOTIDE BINDING DOMAIN-CONTAINING PROTEIN"/>
    <property type="match status" value="1"/>
</dbReference>
<evidence type="ECO:0000313" key="2">
    <source>
        <dbReference type="EMBL" id="MFC0593774.1"/>
    </source>
</evidence>
<dbReference type="Pfam" id="PF01656">
    <property type="entry name" value="CbiA"/>
    <property type="match status" value="1"/>
</dbReference>
<dbReference type="InterPro" id="IPR050678">
    <property type="entry name" value="DNA_Partitioning_ATPase"/>
</dbReference>
<dbReference type="SUPFAM" id="SSF52540">
    <property type="entry name" value="P-loop containing nucleoside triphosphate hydrolases"/>
    <property type="match status" value="1"/>
</dbReference>
<dbReference type="PANTHER" id="PTHR13696">
    <property type="entry name" value="P-LOOP CONTAINING NUCLEOSIDE TRIPHOSPHATE HYDROLASE"/>
    <property type="match status" value="1"/>
</dbReference>
<sequence>MPVVVIANPKGGVGKSTLATSVAGYWASRGHAVMLGDVDRQQSARLWLGLRPAAARPIGSWDVQRDFIVRPPKGTTHVVLDTPAGLRGLQLKDALRLADRVLVPLQPSIFDIYATREFIDELQALRGRGGPALGLVGMRVDERTLAAEQLRQFTHDLGLPVLAQLRPTQNYVHLAARGLTLFDVAPGRVQRDLEQWRDLCRWLDQSHP</sequence>
<dbReference type="EMBL" id="JBHLTN010000029">
    <property type="protein sequence ID" value="MFC0593774.1"/>
    <property type="molecule type" value="Genomic_DNA"/>
</dbReference>
<dbReference type="Proteomes" id="UP001589834">
    <property type="component" value="Unassembled WGS sequence"/>
</dbReference>